<dbReference type="RefSeq" id="XP_013331299.1">
    <property type="nucleotide sequence ID" value="XM_013475845.1"/>
</dbReference>
<proteinExistence type="predicted"/>
<organism evidence="2 3">
    <name type="scientific">Rasamsonia emersonii (strain ATCC 16479 / CBS 393.64 / IMI 116815)</name>
    <dbReference type="NCBI Taxonomy" id="1408163"/>
    <lineage>
        <taxon>Eukaryota</taxon>
        <taxon>Fungi</taxon>
        <taxon>Dikarya</taxon>
        <taxon>Ascomycota</taxon>
        <taxon>Pezizomycotina</taxon>
        <taxon>Eurotiomycetes</taxon>
        <taxon>Eurotiomycetidae</taxon>
        <taxon>Eurotiales</taxon>
        <taxon>Trichocomaceae</taxon>
        <taxon>Rasamsonia</taxon>
    </lineage>
</organism>
<sequence>MTSLNCPERVKWHVSVCTNHRDARARECPEYRAVFRRRLKVSVSTVCSYPIRAPRLRSPMAWIKRTQYDMTFDVCTGEQVGSDAEMAQLDVAESESKMELNRWVGFPIPTAPGPNTTADTRVDFPPLETKNGDSNSDGFTVSRFRIVFVINGVLVIQGSWGFPMDRKRRGSVVTNLSNRHHRNQRAASALQHRGVEVLE</sequence>
<dbReference type="EMBL" id="LASV01000052">
    <property type="protein sequence ID" value="KKA24687.1"/>
    <property type="molecule type" value="Genomic_DNA"/>
</dbReference>
<evidence type="ECO:0000313" key="3">
    <source>
        <dbReference type="Proteomes" id="UP000053958"/>
    </source>
</evidence>
<evidence type="ECO:0000313" key="2">
    <source>
        <dbReference type="EMBL" id="KKA24687.1"/>
    </source>
</evidence>
<gene>
    <name evidence="2" type="ORF">T310_1294</name>
</gene>
<keyword evidence="3" id="KW-1185">Reference proteome</keyword>
<reference evidence="2 3" key="1">
    <citation type="submission" date="2015-04" db="EMBL/GenBank/DDBJ databases">
        <authorList>
            <person name="Heijne W.H."/>
            <person name="Fedorova N.D."/>
            <person name="Nierman W.C."/>
            <person name="Vollebregt A.W."/>
            <person name="Zhao Z."/>
            <person name="Wu L."/>
            <person name="Kumar M."/>
            <person name="Stam H."/>
            <person name="van den Berg M.A."/>
            <person name="Pel H.J."/>
        </authorList>
    </citation>
    <scope>NUCLEOTIDE SEQUENCE [LARGE SCALE GENOMIC DNA]</scope>
    <source>
        <strain evidence="2 3">CBS 393.64</strain>
    </source>
</reference>
<dbReference type="AlphaFoldDB" id="A0A0F4Z2G8"/>
<accession>A0A0F4Z2G8</accession>
<dbReference type="Proteomes" id="UP000053958">
    <property type="component" value="Unassembled WGS sequence"/>
</dbReference>
<comment type="caution">
    <text evidence="2">The sequence shown here is derived from an EMBL/GenBank/DDBJ whole genome shotgun (WGS) entry which is preliminary data.</text>
</comment>
<dbReference type="GeneID" id="25313645"/>
<evidence type="ECO:0000256" key="1">
    <source>
        <dbReference type="SAM" id="MobiDB-lite"/>
    </source>
</evidence>
<name>A0A0F4Z2G8_RASE3</name>
<protein>
    <submittedName>
        <fullName evidence="2">Uncharacterized protein</fullName>
    </submittedName>
</protein>
<feature type="region of interest" description="Disordered" evidence="1">
    <location>
        <begin position="179"/>
        <end position="199"/>
    </location>
</feature>